<organism evidence="2 3">
    <name type="scientific">Araneus ventricosus</name>
    <name type="common">Orbweaver spider</name>
    <name type="synonym">Epeira ventricosa</name>
    <dbReference type="NCBI Taxonomy" id="182803"/>
    <lineage>
        <taxon>Eukaryota</taxon>
        <taxon>Metazoa</taxon>
        <taxon>Ecdysozoa</taxon>
        <taxon>Arthropoda</taxon>
        <taxon>Chelicerata</taxon>
        <taxon>Arachnida</taxon>
        <taxon>Araneae</taxon>
        <taxon>Araneomorphae</taxon>
        <taxon>Entelegynae</taxon>
        <taxon>Araneoidea</taxon>
        <taxon>Araneidae</taxon>
        <taxon>Araneus</taxon>
    </lineage>
</organism>
<dbReference type="OrthoDB" id="8063408at2759"/>
<comment type="caution">
    <text evidence="2">The sequence shown here is derived from an EMBL/GenBank/DDBJ whole genome shotgun (WGS) entry which is preliminary data.</text>
</comment>
<gene>
    <name evidence="2" type="ORF">AVEN_9494_1</name>
</gene>
<sequence length="132" mass="15011">MSLKIRFLRAHLDLFPENCGAVSDEHDEKFHGEIVAIEKRYVGKWSPAVLGNYCWKIKRNALEMRCNREHPSPTLANHNHCLGSGRDTPHDNILGEKAPKSLHFASFGDGRLVAAKQPRTTSRLQWDGQPRK</sequence>
<protein>
    <submittedName>
        <fullName evidence="2">Uncharacterized protein</fullName>
    </submittedName>
</protein>
<keyword evidence="3" id="KW-1185">Reference proteome</keyword>
<dbReference type="PANTHER" id="PTHR46114:SF1">
    <property type="entry name" value="ZAD DOMAIN-CONTAINING PROTEIN"/>
    <property type="match status" value="1"/>
</dbReference>
<dbReference type="AlphaFoldDB" id="A0A4Y2R091"/>
<evidence type="ECO:0000313" key="2">
    <source>
        <dbReference type="EMBL" id="GBN68998.1"/>
    </source>
</evidence>
<dbReference type="PANTHER" id="PTHR46114">
    <property type="entry name" value="APPLE DOMAIN-CONTAINING PROTEIN"/>
    <property type="match status" value="1"/>
</dbReference>
<evidence type="ECO:0000256" key="1">
    <source>
        <dbReference type="SAM" id="MobiDB-lite"/>
    </source>
</evidence>
<feature type="region of interest" description="Disordered" evidence="1">
    <location>
        <begin position="75"/>
        <end position="95"/>
    </location>
</feature>
<proteinExistence type="predicted"/>
<dbReference type="Proteomes" id="UP000499080">
    <property type="component" value="Unassembled WGS sequence"/>
</dbReference>
<dbReference type="EMBL" id="BGPR01015381">
    <property type="protein sequence ID" value="GBN68998.1"/>
    <property type="molecule type" value="Genomic_DNA"/>
</dbReference>
<evidence type="ECO:0000313" key="3">
    <source>
        <dbReference type="Proteomes" id="UP000499080"/>
    </source>
</evidence>
<accession>A0A4Y2R091</accession>
<name>A0A4Y2R091_ARAVE</name>
<reference evidence="2 3" key="1">
    <citation type="journal article" date="2019" name="Sci. Rep.">
        <title>Orb-weaving spider Araneus ventricosus genome elucidates the spidroin gene catalogue.</title>
        <authorList>
            <person name="Kono N."/>
            <person name="Nakamura H."/>
            <person name="Ohtoshi R."/>
            <person name="Moran D.A.P."/>
            <person name="Shinohara A."/>
            <person name="Yoshida Y."/>
            <person name="Fujiwara M."/>
            <person name="Mori M."/>
            <person name="Tomita M."/>
            <person name="Arakawa K."/>
        </authorList>
    </citation>
    <scope>NUCLEOTIDE SEQUENCE [LARGE SCALE GENOMIC DNA]</scope>
</reference>